<organism evidence="2 3">
    <name type="scientific">Russula ochroleuca</name>
    <dbReference type="NCBI Taxonomy" id="152965"/>
    <lineage>
        <taxon>Eukaryota</taxon>
        <taxon>Fungi</taxon>
        <taxon>Dikarya</taxon>
        <taxon>Basidiomycota</taxon>
        <taxon>Agaricomycotina</taxon>
        <taxon>Agaricomycetes</taxon>
        <taxon>Russulales</taxon>
        <taxon>Russulaceae</taxon>
        <taxon>Russula</taxon>
    </lineage>
</organism>
<dbReference type="AlphaFoldDB" id="A0A9P5T6K3"/>
<evidence type="ECO:0000313" key="3">
    <source>
        <dbReference type="Proteomes" id="UP000759537"/>
    </source>
</evidence>
<gene>
    <name evidence="2" type="ORF">DFH94DRAFT_92890</name>
</gene>
<accession>A0A9P5T6K3</accession>
<protein>
    <submittedName>
        <fullName evidence="2">Uncharacterized protein</fullName>
    </submittedName>
</protein>
<dbReference type="Proteomes" id="UP000759537">
    <property type="component" value="Unassembled WGS sequence"/>
</dbReference>
<feature type="compositionally biased region" description="Polar residues" evidence="1">
    <location>
        <begin position="55"/>
        <end position="72"/>
    </location>
</feature>
<sequence>MQTLILVILTSTRPDSSCCTRCNCVAAGPRHPGRHPRPKLSHVMCGDATGHTLGTQSNAANASGVPSTSTTPFLPRPNTEGVSFFLIGDPPSYSLSTATPP</sequence>
<evidence type="ECO:0000256" key="1">
    <source>
        <dbReference type="SAM" id="MobiDB-lite"/>
    </source>
</evidence>
<feature type="region of interest" description="Disordered" evidence="1">
    <location>
        <begin position="55"/>
        <end position="76"/>
    </location>
</feature>
<dbReference type="EMBL" id="WHVB01000013">
    <property type="protein sequence ID" value="KAF8477783.1"/>
    <property type="molecule type" value="Genomic_DNA"/>
</dbReference>
<comment type="caution">
    <text evidence="2">The sequence shown here is derived from an EMBL/GenBank/DDBJ whole genome shotgun (WGS) entry which is preliminary data.</text>
</comment>
<reference evidence="2" key="2">
    <citation type="journal article" date="2020" name="Nat. Commun.">
        <title>Large-scale genome sequencing of mycorrhizal fungi provides insights into the early evolution of symbiotic traits.</title>
        <authorList>
            <person name="Miyauchi S."/>
            <person name="Kiss E."/>
            <person name="Kuo A."/>
            <person name="Drula E."/>
            <person name="Kohler A."/>
            <person name="Sanchez-Garcia M."/>
            <person name="Morin E."/>
            <person name="Andreopoulos B."/>
            <person name="Barry K.W."/>
            <person name="Bonito G."/>
            <person name="Buee M."/>
            <person name="Carver A."/>
            <person name="Chen C."/>
            <person name="Cichocki N."/>
            <person name="Clum A."/>
            <person name="Culley D."/>
            <person name="Crous P.W."/>
            <person name="Fauchery L."/>
            <person name="Girlanda M."/>
            <person name="Hayes R.D."/>
            <person name="Keri Z."/>
            <person name="LaButti K."/>
            <person name="Lipzen A."/>
            <person name="Lombard V."/>
            <person name="Magnuson J."/>
            <person name="Maillard F."/>
            <person name="Murat C."/>
            <person name="Nolan M."/>
            <person name="Ohm R.A."/>
            <person name="Pangilinan J."/>
            <person name="Pereira M.F."/>
            <person name="Perotto S."/>
            <person name="Peter M."/>
            <person name="Pfister S."/>
            <person name="Riley R."/>
            <person name="Sitrit Y."/>
            <person name="Stielow J.B."/>
            <person name="Szollosi G."/>
            <person name="Zifcakova L."/>
            <person name="Stursova M."/>
            <person name="Spatafora J.W."/>
            <person name="Tedersoo L."/>
            <person name="Vaario L.M."/>
            <person name="Yamada A."/>
            <person name="Yan M."/>
            <person name="Wang P."/>
            <person name="Xu J."/>
            <person name="Bruns T."/>
            <person name="Baldrian P."/>
            <person name="Vilgalys R."/>
            <person name="Dunand C."/>
            <person name="Henrissat B."/>
            <person name="Grigoriev I.V."/>
            <person name="Hibbett D."/>
            <person name="Nagy L.G."/>
            <person name="Martin F.M."/>
        </authorList>
    </citation>
    <scope>NUCLEOTIDE SEQUENCE</scope>
    <source>
        <strain evidence="2">Prilba</strain>
    </source>
</reference>
<keyword evidence="3" id="KW-1185">Reference proteome</keyword>
<evidence type="ECO:0000313" key="2">
    <source>
        <dbReference type="EMBL" id="KAF8477783.1"/>
    </source>
</evidence>
<proteinExistence type="predicted"/>
<reference evidence="2" key="1">
    <citation type="submission" date="2019-10" db="EMBL/GenBank/DDBJ databases">
        <authorList>
            <consortium name="DOE Joint Genome Institute"/>
            <person name="Kuo A."/>
            <person name="Miyauchi S."/>
            <person name="Kiss E."/>
            <person name="Drula E."/>
            <person name="Kohler A."/>
            <person name="Sanchez-Garcia M."/>
            <person name="Andreopoulos B."/>
            <person name="Barry K.W."/>
            <person name="Bonito G."/>
            <person name="Buee M."/>
            <person name="Carver A."/>
            <person name="Chen C."/>
            <person name="Cichocki N."/>
            <person name="Clum A."/>
            <person name="Culley D."/>
            <person name="Crous P.W."/>
            <person name="Fauchery L."/>
            <person name="Girlanda M."/>
            <person name="Hayes R."/>
            <person name="Keri Z."/>
            <person name="LaButti K."/>
            <person name="Lipzen A."/>
            <person name="Lombard V."/>
            <person name="Magnuson J."/>
            <person name="Maillard F."/>
            <person name="Morin E."/>
            <person name="Murat C."/>
            <person name="Nolan M."/>
            <person name="Ohm R."/>
            <person name="Pangilinan J."/>
            <person name="Pereira M."/>
            <person name="Perotto S."/>
            <person name="Peter M."/>
            <person name="Riley R."/>
            <person name="Sitrit Y."/>
            <person name="Stielow B."/>
            <person name="Szollosi G."/>
            <person name="Zifcakova L."/>
            <person name="Stursova M."/>
            <person name="Spatafora J.W."/>
            <person name="Tedersoo L."/>
            <person name="Vaario L.-M."/>
            <person name="Yamada A."/>
            <person name="Yan M."/>
            <person name="Wang P."/>
            <person name="Xu J."/>
            <person name="Bruns T."/>
            <person name="Baldrian P."/>
            <person name="Vilgalys R."/>
            <person name="Henrissat B."/>
            <person name="Grigoriev I.V."/>
            <person name="Hibbett D."/>
            <person name="Nagy L.G."/>
            <person name="Martin F.M."/>
        </authorList>
    </citation>
    <scope>NUCLEOTIDE SEQUENCE</scope>
    <source>
        <strain evidence="2">Prilba</strain>
    </source>
</reference>
<name>A0A9P5T6K3_9AGAM</name>